<dbReference type="OrthoDB" id="1414216at2759"/>
<comment type="caution">
    <text evidence="4">The sequence shown here is derived from an EMBL/GenBank/DDBJ whole genome shotgun (WGS) entry which is preliminary data.</text>
</comment>
<dbReference type="InterPro" id="IPR011990">
    <property type="entry name" value="TPR-like_helical_dom_sf"/>
</dbReference>
<dbReference type="Pfam" id="PF13424">
    <property type="entry name" value="TPR_12"/>
    <property type="match status" value="2"/>
</dbReference>
<keyword evidence="2 3" id="KW-0802">TPR repeat</keyword>
<dbReference type="PROSITE" id="PS50005">
    <property type="entry name" value="TPR"/>
    <property type="match status" value="2"/>
</dbReference>
<keyword evidence="1" id="KW-0677">Repeat</keyword>
<dbReference type="AlphaFoldDB" id="X6MZP8"/>
<feature type="repeat" description="TPR" evidence="3">
    <location>
        <begin position="176"/>
        <end position="209"/>
    </location>
</feature>
<evidence type="ECO:0000313" key="5">
    <source>
        <dbReference type="Proteomes" id="UP000023152"/>
    </source>
</evidence>
<reference evidence="4 5" key="1">
    <citation type="journal article" date="2013" name="Curr. Biol.">
        <title>The Genome of the Foraminiferan Reticulomyxa filosa.</title>
        <authorList>
            <person name="Glockner G."/>
            <person name="Hulsmann N."/>
            <person name="Schleicher M."/>
            <person name="Noegel A.A."/>
            <person name="Eichinger L."/>
            <person name="Gallinger C."/>
            <person name="Pawlowski J."/>
            <person name="Sierra R."/>
            <person name="Euteneuer U."/>
            <person name="Pillet L."/>
            <person name="Moustafa A."/>
            <person name="Platzer M."/>
            <person name="Groth M."/>
            <person name="Szafranski K."/>
            <person name="Schliwa M."/>
        </authorList>
    </citation>
    <scope>NUCLEOTIDE SEQUENCE [LARGE SCALE GENOMIC DNA]</scope>
</reference>
<evidence type="ECO:0000256" key="2">
    <source>
        <dbReference type="ARBA" id="ARBA00022803"/>
    </source>
</evidence>
<evidence type="ECO:0000256" key="3">
    <source>
        <dbReference type="PROSITE-ProRule" id="PRU00339"/>
    </source>
</evidence>
<name>X6MZP8_RETFI</name>
<keyword evidence="5" id="KW-1185">Reference proteome</keyword>
<organism evidence="4 5">
    <name type="scientific">Reticulomyxa filosa</name>
    <dbReference type="NCBI Taxonomy" id="46433"/>
    <lineage>
        <taxon>Eukaryota</taxon>
        <taxon>Sar</taxon>
        <taxon>Rhizaria</taxon>
        <taxon>Retaria</taxon>
        <taxon>Foraminifera</taxon>
        <taxon>Monothalamids</taxon>
        <taxon>Reticulomyxidae</taxon>
        <taxon>Reticulomyxa</taxon>
    </lineage>
</organism>
<dbReference type="PANTHER" id="PTHR45641:SF1">
    <property type="entry name" value="AAA+ ATPASE DOMAIN-CONTAINING PROTEIN"/>
    <property type="match status" value="1"/>
</dbReference>
<accession>X6MZP8</accession>
<dbReference type="SUPFAM" id="SSF48452">
    <property type="entry name" value="TPR-like"/>
    <property type="match status" value="1"/>
</dbReference>
<sequence>MVEQMMSKGKQGLVVILYKPYRLRRTDNSKCLDNIHSKGSFCPFQTWLDNCKIDKKQFGEYWVYEIATDKVMLEDVNIDGNVYAVDCKIQCKGSVNISTQLFVTKNATVDPQLGRVLSPIEWNTKIHYEVPLQLQQFEHEKEITSKKRLFSKSLVFLQHYLQFAIELFGLDNPYVAIGYNMIGNIYSDKGDYDRAVEFHEKALKVMLDIFGVNYPIVAQLYHNLAKASKNNGHNDKSIAYYEKSLQIRLSIFGARHSDVAQLYNNLGNIYKNKGDDFKAIEYHKLALKIRTEIFGNANQDTGDSYWNLGLVFEQKQEIKISLEYYEDAWKAYSTPLGEWHTETLQAKEKVKRLSGML</sequence>
<dbReference type="PANTHER" id="PTHR45641">
    <property type="entry name" value="TETRATRICOPEPTIDE REPEAT PROTEIN (AFU_ORTHOLOGUE AFUA_6G03870)"/>
    <property type="match status" value="1"/>
</dbReference>
<evidence type="ECO:0000313" key="4">
    <source>
        <dbReference type="EMBL" id="ETO18944.1"/>
    </source>
</evidence>
<dbReference type="SMART" id="SM00028">
    <property type="entry name" value="TPR"/>
    <property type="match status" value="4"/>
</dbReference>
<dbReference type="Gene3D" id="1.25.40.10">
    <property type="entry name" value="Tetratricopeptide repeat domain"/>
    <property type="match status" value="1"/>
</dbReference>
<feature type="repeat" description="TPR" evidence="3">
    <location>
        <begin position="260"/>
        <end position="293"/>
    </location>
</feature>
<dbReference type="Proteomes" id="UP000023152">
    <property type="component" value="Unassembled WGS sequence"/>
</dbReference>
<evidence type="ECO:0000256" key="1">
    <source>
        <dbReference type="ARBA" id="ARBA00022737"/>
    </source>
</evidence>
<protein>
    <submittedName>
        <fullName evidence="4">Uncharacterized protein</fullName>
    </submittedName>
</protein>
<proteinExistence type="predicted"/>
<gene>
    <name evidence="4" type="ORF">RFI_18300</name>
</gene>
<dbReference type="EMBL" id="ASPP01014214">
    <property type="protein sequence ID" value="ETO18944.1"/>
    <property type="molecule type" value="Genomic_DNA"/>
</dbReference>
<dbReference type="InterPro" id="IPR019734">
    <property type="entry name" value="TPR_rpt"/>
</dbReference>